<feature type="domain" description="GH18" evidence="5">
    <location>
        <begin position="59"/>
        <end position="348"/>
    </location>
</feature>
<protein>
    <submittedName>
        <fullName evidence="6">Chitinase</fullName>
    </submittedName>
</protein>
<dbReference type="PANTHER" id="PTHR11177">
    <property type="entry name" value="CHITINASE"/>
    <property type="match status" value="1"/>
</dbReference>
<keyword evidence="2 3" id="KW-0326">Glycosidase</keyword>
<dbReference type="OrthoDB" id="76388at2759"/>
<reference evidence="6 7" key="1">
    <citation type="submission" date="2020-04" db="EMBL/GenBank/DDBJ databases">
        <title>Perkinsus olseni comparative genomics.</title>
        <authorList>
            <person name="Bogema D.R."/>
        </authorList>
    </citation>
    <scope>NUCLEOTIDE SEQUENCE [LARGE SCALE GENOMIC DNA]</scope>
    <source>
        <strain evidence="6">00978-12</strain>
    </source>
</reference>
<dbReference type="InterPro" id="IPR011583">
    <property type="entry name" value="Chitinase_II/V-like_cat"/>
</dbReference>
<evidence type="ECO:0000313" key="7">
    <source>
        <dbReference type="Proteomes" id="UP000541610"/>
    </source>
</evidence>
<dbReference type="GO" id="GO:0005975">
    <property type="term" value="P:carbohydrate metabolic process"/>
    <property type="evidence" value="ECO:0007669"/>
    <property type="project" value="InterPro"/>
</dbReference>
<dbReference type="Pfam" id="PF00704">
    <property type="entry name" value="Glyco_hydro_18"/>
    <property type="match status" value="1"/>
</dbReference>
<dbReference type="InterPro" id="IPR050314">
    <property type="entry name" value="Glycosyl_Hydrlase_18"/>
</dbReference>
<keyword evidence="1 3" id="KW-0378">Hydrolase</keyword>
<evidence type="ECO:0000256" key="4">
    <source>
        <dbReference type="RuleBase" id="RU004453"/>
    </source>
</evidence>
<evidence type="ECO:0000313" key="6">
    <source>
        <dbReference type="EMBL" id="KAF4682226.1"/>
    </source>
</evidence>
<evidence type="ECO:0000256" key="2">
    <source>
        <dbReference type="ARBA" id="ARBA00023295"/>
    </source>
</evidence>
<evidence type="ECO:0000259" key="5">
    <source>
        <dbReference type="PROSITE" id="PS51910"/>
    </source>
</evidence>
<organism evidence="6 7">
    <name type="scientific">Perkinsus olseni</name>
    <name type="common">Perkinsus atlanticus</name>
    <dbReference type="NCBI Taxonomy" id="32597"/>
    <lineage>
        <taxon>Eukaryota</taxon>
        <taxon>Sar</taxon>
        <taxon>Alveolata</taxon>
        <taxon>Perkinsozoa</taxon>
        <taxon>Perkinsea</taxon>
        <taxon>Perkinsida</taxon>
        <taxon>Perkinsidae</taxon>
        <taxon>Perkinsus</taxon>
    </lineage>
</organism>
<comment type="similarity">
    <text evidence="4">Belongs to the glycosyl hydrolase 18 family.</text>
</comment>
<dbReference type="GO" id="GO:0004553">
    <property type="term" value="F:hydrolase activity, hydrolyzing O-glycosyl compounds"/>
    <property type="evidence" value="ECO:0007669"/>
    <property type="project" value="InterPro"/>
</dbReference>
<evidence type="ECO:0000256" key="1">
    <source>
        <dbReference type="ARBA" id="ARBA00022801"/>
    </source>
</evidence>
<evidence type="ECO:0000256" key="3">
    <source>
        <dbReference type="RuleBase" id="RU000489"/>
    </source>
</evidence>
<dbReference type="AlphaFoldDB" id="A0A7J6NEF3"/>
<dbReference type="SUPFAM" id="SSF51445">
    <property type="entry name" value="(Trans)glycosidases"/>
    <property type="match status" value="1"/>
</dbReference>
<dbReference type="PROSITE" id="PS51910">
    <property type="entry name" value="GH18_2"/>
    <property type="match status" value="1"/>
</dbReference>
<dbReference type="PANTHER" id="PTHR11177:SF317">
    <property type="entry name" value="CHITINASE 12-RELATED"/>
    <property type="match status" value="1"/>
</dbReference>
<dbReference type="Gene3D" id="3.20.20.80">
    <property type="entry name" value="Glycosidases"/>
    <property type="match status" value="1"/>
</dbReference>
<accession>A0A7J6NEF3</accession>
<dbReference type="Proteomes" id="UP000541610">
    <property type="component" value="Unassembled WGS sequence"/>
</dbReference>
<name>A0A7J6NEF3_PEROL</name>
<dbReference type="InterPro" id="IPR001223">
    <property type="entry name" value="Glyco_hydro18_cat"/>
</dbReference>
<comment type="caution">
    <text evidence="6">The sequence shown here is derived from an EMBL/GenBank/DDBJ whole genome shotgun (WGS) entry which is preliminary data.</text>
</comment>
<dbReference type="EMBL" id="JABANP010000449">
    <property type="protein sequence ID" value="KAF4682226.1"/>
    <property type="molecule type" value="Genomic_DNA"/>
</dbReference>
<dbReference type="InterPro" id="IPR001579">
    <property type="entry name" value="Glyco_hydro_18_chit_AS"/>
</dbReference>
<sequence length="349" mass="39043">MALSKWALADSQYNETCAHPEVLFYGVYPGYLCEPCWSIAMSSIYYLLLAAVISQSKAFEFYAYFIGEDLPVTRNVSYFDDIFSAGVTEVIFVGFSLSADTTITRTFSNENELLLARQAADTHGARVSFVLQSIPFINDGPAAFSKFYASANDMVEKYKFDGINFDWEFPRNVDEWNKYRDLMKGTKENVKKNGRNVNVSVAIGNSYALYKSVGLCGVVDKCLWMGYDNRGDPRGHSNIYWVKNMVNEWKNVQGLPPAKFALGVPLYGENGAGTQINYFQLVEMGADPKGNGSFKGYFFDSQPILQEKIDLCNNESLGGLMAWQLGSDLSPEDTRSLIYGIKQKLKPGP</sequence>
<dbReference type="GO" id="GO:0008061">
    <property type="term" value="F:chitin binding"/>
    <property type="evidence" value="ECO:0007669"/>
    <property type="project" value="InterPro"/>
</dbReference>
<gene>
    <name evidence="6" type="primary">CHI-1_6</name>
    <name evidence="6" type="ORF">FOZ60_010838</name>
</gene>
<dbReference type="SMART" id="SM00636">
    <property type="entry name" value="Glyco_18"/>
    <property type="match status" value="1"/>
</dbReference>
<dbReference type="InterPro" id="IPR017853">
    <property type="entry name" value="GH"/>
</dbReference>
<proteinExistence type="inferred from homology"/>
<dbReference type="PROSITE" id="PS01095">
    <property type="entry name" value="GH18_1"/>
    <property type="match status" value="1"/>
</dbReference>